<reference evidence="1" key="1">
    <citation type="submission" date="2021-04" db="EMBL/GenBank/DDBJ databases">
        <title>Isolation of p-tert-butylphenol degrading bacteria Sphingobium phenoxybenzoativorans Tas13 from active sludge.</title>
        <authorList>
            <person name="Li Y."/>
        </authorList>
    </citation>
    <scope>NUCLEOTIDE SEQUENCE</scope>
    <source>
        <strain evidence="1">Tas13</strain>
    </source>
</reference>
<keyword evidence="2" id="KW-1185">Reference proteome</keyword>
<name>A0A975K351_9SPHN</name>
<proteinExistence type="predicted"/>
<dbReference type="EMBL" id="CP073910">
    <property type="protein sequence ID" value="QUT04055.1"/>
    <property type="molecule type" value="Genomic_DNA"/>
</dbReference>
<dbReference type="RefSeq" id="WP_212607950.1">
    <property type="nucleotide sequence ID" value="NZ_CP073910.1"/>
</dbReference>
<organism evidence="1 2">
    <name type="scientific">Sphingobium phenoxybenzoativorans</name>
    <dbReference type="NCBI Taxonomy" id="1592790"/>
    <lineage>
        <taxon>Bacteria</taxon>
        <taxon>Pseudomonadati</taxon>
        <taxon>Pseudomonadota</taxon>
        <taxon>Alphaproteobacteria</taxon>
        <taxon>Sphingomonadales</taxon>
        <taxon>Sphingomonadaceae</taxon>
        <taxon>Sphingobium</taxon>
    </lineage>
</organism>
<dbReference type="Proteomes" id="UP000681425">
    <property type="component" value="Chromosome"/>
</dbReference>
<dbReference type="KEGG" id="spph:KFK14_12950"/>
<evidence type="ECO:0000313" key="2">
    <source>
        <dbReference type="Proteomes" id="UP000681425"/>
    </source>
</evidence>
<protein>
    <submittedName>
        <fullName evidence="1">Uncharacterized protein</fullName>
    </submittedName>
</protein>
<evidence type="ECO:0000313" key="1">
    <source>
        <dbReference type="EMBL" id="QUT04055.1"/>
    </source>
</evidence>
<sequence length="697" mass="74014">MSGTPNTYAFGGGLDVVSAALAVPPSRIVSGMNYEPLAEGYGRVQGFERFDGRTAPSAAVFGTLKFDSGVAPIAMGNLITGGTSGATAHVVLSPIGFEGSWDAGTARGSLIITAVTGTFVDNETLIVGGGTKALVNGPATFDSAPSEDIRAHYVEAAQTYYRELVGKVPGSGPVRGVAVYNGNVYAWRDNIIGSAGAMWKATALGWVEVHLGYQAQFTLGTNELVEGQTIFGATSGASATVARVVRRSGNWGTNAAGYVVLTNIVGVFTNEIAAGDGHSVTIAPVTSHVLPAGGRYMTIGHNFFGASNRYRMYGCNGVGRGFEFDGTVFAFIYTGSADDRPQRVFEAAEHLGFTFPGGSIQYSSITGPLDWDGNTGAGDLGFGTEITDVVQAAQTSVLFFGEKKIAYLTGTDSESFILNELTEEAGADAWTAQKIGKIMYLDKRGLRDVQATSAFGNFKAGSLSELIAPYFTAKRKAGRVPVASHVCRSKSQYRLYWSDRTGLCVFMGRKTPEAIPFSTDDMQVYCSGTGELADGEGMFVGAEDGYVYRIDSGSSFDGTGIKGFVMTPYNHIGAVGYEKRLHKIVVEMQAAPLTRLGITVMFNYSDGSQPNAGRKDFTVQGSGDGIDFRVTGGGGIWDTSDWNQFFWSAPYSGKAEAHPDGQGENMSCIFACDSLVAEPHHVLQTYSLHTSRRKLVR</sequence>
<gene>
    <name evidence="1" type="ORF">KFK14_12950</name>
</gene>
<accession>A0A975K351</accession>
<dbReference type="AlphaFoldDB" id="A0A975K351"/>